<dbReference type="EMBL" id="CAADEX010000082">
    <property type="protein sequence ID" value="VFJ59349.1"/>
    <property type="molecule type" value="Genomic_DNA"/>
</dbReference>
<gene>
    <name evidence="2" type="ORF">BECKDK2373B_GA0170837_108210</name>
</gene>
<dbReference type="AlphaFoldDB" id="A0A450SYN3"/>
<name>A0A450SYN3_9GAMM</name>
<accession>A0A450SYN3</accession>
<protein>
    <submittedName>
        <fullName evidence="2">Uncharacterized protein</fullName>
    </submittedName>
</protein>
<sequence>MRGMQKPPRPPPLTVYLVTFRAVETRFIASVCNYLPYEPVIGLSGRARLLPSRKYRQNKARREPRPPGQVFALFHSGSQPGDSR</sequence>
<organism evidence="2">
    <name type="scientific">Candidatus Kentrum sp. DK</name>
    <dbReference type="NCBI Taxonomy" id="2126562"/>
    <lineage>
        <taxon>Bacteria</taxon>
        <taxon>Pseudomonadati</taxon>
        <taxon>Pseudomonadota</taxon>
        <taxon>Gammaproteobacteria</taxon>
        <taxon>Candidatus Kentrum</taxon>
    </lineage>
</organism>
<feature type="region of interest" description="Disordered" evidence="1">
    <location>
        <begin position="56"/>
        <end position="84"/>
    </location>
</feature>
<proteinExistence type="predicted"/>
<reference evidence="2" key="1">
    <citation type="submission" date="2019-02" db="EMBL/GenBank/DDBJ databases">
        <authorList>
            <person name="Gruber-Vodicka R. H."/>
            <person name="Seah K. B. B."/>
        </authorList>
    </citation>
    <scope>NUCLEOTIDE SEQUENCE</scope>
    <source>
        <strain evidence="2">BECK_DK47</strain>
    </source>
</reference>
<evidence type="ECO:0000256" key="1">
    <source>
        <dbReference type="SAM" id="MobiDB-lite"/>
    </source>
</evidence>
<evidence type="ECO:0000313" key="2">
    <source>
        <dbReference type="EMBL" id="VFJ59349.1"/>
    </source>
</evidence>